<gene>
    <name evidence="7" type="ORF">Cop2CBH44_19570</name>
</gene>
<sequence>MSEAELSEQCQKKNKYAQNQLYKQYAGILFALCIRYIGHNETAKDLLHDGFLKIYTSFDQFSYRGEGSLKAWLCRVMVNTILEYLRRNEKTKNFIPMDEIPESQDIPEERPPLALIPQEVIMKFIMELPIGYRTVFNLYTFEEKSHKEIAKLLGINEKSSSSQLYRAKSFLSKKIKEYLNKYEYEKG</sequence>
<keyword evidence="4" id="KW-0804">Transcription</keyword>
<dbReference type="PANTHER" id="PTHR43133:SF46">
    <property type="entry name" value="RNA POLYMERASE SIGMA-70 FACTOR ECF SUBFAMILY"/>
    <property type="match status" value="1"/>
</dbReference>
<dbReference type="GO" id="GO:0006352">
    <property type="term" value="P:DNA-templated transcription initiation"/>
    <property type="evidence" value="ECO:0007669"/>
    <property type="project" value="InterPro"/>
</dbReference>
<dbReference type="Pfam" id="PF08281">
    <property type="entry name" value="Sigma70_r4_2"/>
    <property type="match status" value="1"/>
</dbReference>
<feature type="domain" description="RNA polymerase sigma factor 70 region 4 type 2" evidence="6">
    <location>
        <begin position="120"/>
        <end position="171"/>
    </location>
</feature>
<dbReference type="RefSeq" id="WP_021929500.1">
    <property type="nucleotide sequence ID" value="NZ_AP023322.1"/>
</dbReference>
<dbReference type="SUPFAM" id="SSF88659">
    <property type="entry name" value="Sigma3 and sigma4 domains of RNA polymerase sigma factors"/>
    <property type="match status" value="1"/>
</dbReference>
<dbReference type="SUPFAM" id="SSF88946">
    <property type="entry name" value="Sigma2 domain of RNA polymerase sigma factors"/>
    <property type="match status" value="1"/>
</dbReference>
<dbReference type="InterPro" id="IPR013324">
    <property type="entry name" value="RNA_pol_sigma_r3/r4-like"/>
</dbReference>
<dbReference type="CDD" id="cd06171">
    <property type="entry name" value="Sigma70_r4"/>
    <property type="match status" value="1"/>
</dbReference>
<dbReference type="InterPro" id="IPR014284">
    <property type="entry name" value="RNA_pol_sigma-70_dom"/>
</dbReference>
<evidence type="ECO:0000259" key="6">
    <source>
        <dbReference type="Pfam" id="PF08281"/>
    </source>
</evidence>
<evidence type="ECO:0000313" key="7">
    <source>
        <dbReference type="EMBL" id="BCI63604.1"/>
    </source>
</evidence>
<proteinExistence type="inferred from homology"/>
<dbReference type="GO" id="GO:0003677">
    <property type="term" value="F:DNA binding"/>
    <property type="evidence" value="ECO:0007669"/>
    <property type="project" value="InterPro"/>
</dbReference>
<accession>A0A7G1HYS7</accession>
<protein>
    <submittedName>
        <fullName evidence="7">DNA-directed RNA polymerase sigma-70 factor</fullName>
    </submittedName>
</protein>
<organism evidence="7 8">
    <name type="scientific">Coprobacter secundus subsp. similis</name>
    <dbReference type="NCBI Taxonomy" id="2751153"/>
    <lineage>
        <taxon>Bacteria</taxon>
        <taxon>Pseudomonadati</taxon>
        <taxon>Bacteroidota</taxon>
        <taxon>Bacteroidia</taxon>
        <taxon>Bacteroidales</taxon>
        <taxon>Barnesiellaceae</taxon>
        <taxon>Coprobacter</taxon>
    </lineage>
</organism>
<keyword evidence="7" id="KW-0240">DNA-directed RNA polymerase</keyword>
<dbReference type="InterPro" id="IPR007627">
    <property type="entry name" value="RNA_pol_sigma70_r2"/>
</dbReference>
<dbReference type="GO" id="GO:0000428">
    <property type="term" value="C:DNA-directed RNA polymerase complex"/>
    <property type="evidence" value="ECO:0007669"/>
    <property type="project" value="UniProtKB-KW"/>
</dbReference>
<dbReference type="InterPro" id="IPR013325">
    <property type="entry name" value="RNA_pol_sigma_r2"/>
</dbReference>
<keyword evidence="8" id="KW-1185">Reference proteome</keyword>
<dbReference type="Proteomes" id="UP000594042">
    <property type="component" value="Chromosome"/>
</dbReference>
<dbReference type="Gene3D" id="1.10.10.10">
    <property type="entry name" value="Winged helix-like DNA-binding domain superfamily/Winged helix DNA-binding domain"/>
    <property type="match status" value="1"/>
</dbReference>
<dbReference type="GO" id="GO:0016987">
    <property type="term" value="F:sigma factor activity"/>
    <property type="evidence" value="ECO:0007669"/>
    <property type="project" value="UniProtKB-KW"/>
</dbReference>
<reference evidence="8" key="1">
    <citation type="submission" date="2020-07" db="EMBL/GenBank/DDBJ databases">
        <title>Complete genome sequencing of Coprobacter sp. strain 2CBH44.</title>
        <authorList>
            <person name="Sakamoto M."/>
            <person name="Murakami T."/>
            <person name="Mori H."/>
        </authorList>
    </citation>
    <scope>NUCLEOTIDE SEQUENCE [LARGE SCALE GENOMIC DNA]</scope>
    <source>
        <strain evidence="8">2CBH44</strain>
    </source>
</reference>
<name>A0A7G1HYS7_9BACT</name>
<dbReference type="InterPro" id="IPR013249">
    <property type="entry name" value="RNA_pol_sigma70_r4_t2"/>
</dbReference>
<dbReference type="KEGG" id="copr:Cop2CBH44_19570"/>
<dbReference type="AlphaFoldDB" id="A0A7G1HYS7"/>
<keyword evidence="2" id="KW-0805">Transcription regulation</keyword>
<evidence type="ECO:0000256" key="3">
    <source>
        <dbReference type="ARBA" id="ARBA00023082"/>
    </source>
</evidence>
<dbReference type="NCBIfam" id="TIGR02937">
    <property type="entry name" value="sigma70-ECF"/>
    <property type="match status" value="1"/>
</dbReference>
<dbReference type="PANTHER" id="PTHR43133">
    <property type="entry name" value="RNA POLYMERASE ECF-TYPE SIGMA FACTO"/>
    <property type="match status" value="1"/>
</dbReference>
<evidence type="ECO:0000256" key="2">
    <source>
        <dbReference type="ARBA" id="ARBA00023015"/>
    </source>
</evidence>
<keyword evidence="3" id="KW-0731">Sigma factor</keyword>
<comment type="similarity">
    <text evidence="1">Belongs to the sigma-70 factor family. ECF subfamily.</text>
</comment>
<dbReference type="InterPro" id="IPR036388">
    <property type="entry name" value="WH-like_DNA-bd_sf"/>
</dbReference>
<evidence type="ECO:0000256" key="1">
    <source>
        <dbReference type="ARBA" id="ARBA00010641"/>
    </source>
</evidence>
<dbReference type="Pfam" id="PF04542">
    <property type="entry name" value="Sigma70_r2"/>
    <property type="match status" value="1"/>
</dbReference>
<feature type="domain" description="RNA polymerase sigma-70 region 2" evidence="5">
    <location>
        <begin position="21"/>
        <end position="90"/>
    </location>
</feature>
<evidence type="ECO:0000313" key="8">
    <source>
        <dbReference type="Proteomes" id="UP000594042"/>
    </source>
</evidence>
<evidence type="ECO:0000256" key="4">
    <source>
        <dbReference type="ARBA" id="ARBA00023163"/>
    </source>
</evidence>
<dbReference type="EMBL" id="AP023322">
    <property type="protein sequence ID" value="BCI63604.1"/>
    <property type="molecule type" value="Genomic_DNA"/>
</dbReference>
<evidence type="ECO:0000259" key="5">
    <source>
        <dbReference type="Pfam" id="PF04542"/>
    </source>
</evidence>
<dbReference type="InterPro" id="IPR039425">
    <property type="entry name" value="RNA_pol_sigma-70-like"/>
</dbReference>
<dbReference type="Gene3D" id="1.10.1740.10">
    <property type="match status" value="1"/>
</dbReference>